<evidence type="ECO:0000313" key="2">
    <source>
        <dbReference type="EMBL" id="MFC6824138.1"/>
    </source>
</evidence>
<dbReference type="RefSeq" id="WP_379692743.1">
    <property type="nucleotide sequence ID" value="NZ_JBHSXH010000009.1"/>
</dbReference>
<dbReference type="Proteomes" id="UP001596408">
    <property type="component" value="Unassembled WGS sequence"/>
</dbReference>
<reference evidence="2 3" key="1">
    <citation type="journal article" date="2019" name="Int. J. Syst. Evol. Microbiol.">
        <title>The Global Catalogue of Microorganisms (GCM) 10K type strain sequencing project: providing services to taxonomists for standard genome sequencing and annotation.</title>
        <authorList>
            <consortium name="The Broad Institute Genomics Platform"/>
            <consortium name="The Broad Institute Genome Sequencing Center for Infectious Disease"/>
            <person name="Wu L."/>
            <person name="Ma J."/>
        </authorList>
    </citation>
    <scope>NUCLEOTIDE SEQUENCE [LARGE SCALE GENOMIC DNA]</scope>
    <source>
        <strain evidence="2 3">YIM 94188</strain>
    </source>
</reference>
<sequence>MVNTAGTGADRDGAGAAASASRKRGGDGRLAATTAERRAEMDTLLRSDTLEPSMTPFESSWRWDR</sequence>
<feature type="compositionally biased region" description="Low complexity" evidence="1">
    <location>
        <begin position="1"/>
        <end position="20"/>
    </location>
</feature>
<protein>
    <submittedName>
        <fullName evidence="2">Uncharacterized protein</fullName>
    </submittedName>
</protein>
<accession>A0ABD5TU41</accession>
<proteinExistence type="predicted"/>
<dbReference type="EMBL" id="JBHSXH010000009">
    <property type="protein sequence ID" value="MFC6824138.1"/>
    <property type="molecule type" value="Genomic_DNA"/>
</dbReference>
<name>A0ABD5TU41_9EURY</name>
<evidence type="ECO:0000256" key="1">
    <source>
        <dbReference type="SAM" id="MobiDB-lite"/>
    </source>
</evidence>
<feature type="region of interest" description="Disordered" evidence="1">
    <location>
        <begin position="1"/>
        <end position="65"/>
    </location>
</feature>
<gene>
    <name evidence="2" type="ORF">ACFQEV_03890</name>
</gene>
<organism evidence="2 3">
    <name type="scientific">Halopelagius fulvigenes</name>
    <dbReference type="NCBI Taxonomy" id="1198324"/>
    <lineage>
        <taxon>Archaea</taxon>
        <taxon>Methanobacteriati</taxon>
        <taxon>Methanobacteriota</taxon>
        <taxon>Stenosarchaea group</taxon>
        <taxon>Halobacteria</taxon>
        <taxon>Halobacteriales</taxon>
        <taxon>Haloferacaceae</taxon>
    </lineage>
</organism>
<feature type="compositionally biased region" description="Basic and acidic residues" evidence="1">
    <location>
        <begin position="35"/>
        <end position="49"/>
    </location>
</feature>
<keyword evidence="3" id="KW-1185">Reference proteome</keyword>
<dbReference type="AlphaFoldDB" id="A0ABD5TU41"/>
<comment type="caution">
    <text evidence="2">The sequence shown here is derived from an EMBL/GenBank/DDBJ whole genome shotgun (WGS) entry which is preliminary data.</text>
</comment>
<evidence type="ECO:0000313" key="3">
    <source>
        <dbReference type="Proteomes" id="UP001596408"/>
    </source>
</evidence>